<dbReference type="AlphaFoldDB" id="A0AAV7TT59"/>
<protein>
    <submittedName>
        <fullName evidence="2">Uncharacterized protein</fullName>
    </submittedName>
</protein>
<name>A0AAV7TT59_PLEWA</name>
<feature type="compositionally biased region" description="Basic and acidic residues" evidence="1">
    <location>
        <begin position="98"/>
        <end position="112"/>
    </location>
</feature>
<dbReference type="EMBL" id="JANPWB010000006">
    <property type="protein sequence ID" value="KAJ1179793.1"/>
    <property type="molecule type" value="Genomic_DNA"/>
</dbReference>
<evidence type="ECO:0000256" key="1">
    <source>
        <dbReference type="SAM" id="MobiDB-lite"/>
    </source>
</evidence>
<gene>
    <name evidence="2" type="ORF">NDU88_005027</name>
</gene>
<keyword evidence="3" id="KW-1185">Reference proteome</keyword>
<evidence type="ECO:0000313" key="2">
    <source>
        <dbReference type="EMBL" id="KAJ1179793.1"/>
    </source>
</evidence>
<dbReference type="Proteomes" id="UP001066276">
    <property type="component" value="Chromosome 3_2"/>
</dbReference>
<accession>A0AAV7TT59</accession>
<comment type="caution">
    <text evidence="2">The sequence shown here is derived from an EMBL/GenBank/DDBJ whole genome shotgun (WGS) entry which is preliminary data.</text>
</comment>
<feature type="region of interest" description="Disordered" evidence="1">
    <location>
        <begin position="72"/>
        <end position="135"/>
    </location>
</feature>
<sequence>MIRITIMAATLIRLDDDKHTGDAEPENFKMAAEVDPITSYLHTPDTQGRMRTLSISMPIEMGAVTAMRMLTSEEEGAGPSGDEWDSEQTSAEMTESVAECRKKEGELNRSNETRGPPGVVIISLEPGLTGGDGRI</sequence>
<proteinExistence type="predicted"/>
<reference evidence="2" key="1">
    <citation type="journal article" date="2022" name="bioRxiv">
        <title>Sequencing and chromosome-scale assembly of the giantPleurodeles waltlgenome.</title>
        <authorList>
            <person name="Brown T."/>
            <person name="Elewa A."/>
            <person name="Iarovenko S."/>
            <person name="Subramanian E."/>
            <person name="Araus A.J."/>
            <person name="Petzold A."/>
            <person name="Susuki M."/>
            <person name="Suzuki K.-i.T."/>
            <person name="Hayashi T."/>
            <person name="Toyoda A."/>
            <person name="Oliveira C."/>
            <person name="Osipova E."/>
            <person name="Leigh N.D."/>
            <person name="Simon A."/>
            <person name="Yun M.H."/>
        </authorList>
    </citation>
    <scope>NUCLEOTIDE SEQUENCE</scope>
    <source>
        <strain evidence="2">20211129_DDA</strain>
        <tissue evidence="2">Liver</tissue>
    </source>
</reference>
<feature type="compositionally biased region" description="Acidic residues" evidence="1">
    <location>
        <begin position="72"/>
        <end position="86"/>
    </location>
</feature>
<organism evidence="2 3">
    <name type="scientific">Pleurodeles waltl</name>
    <name type="common">Iberian ribbed newt</name>
    <dbReference type="NCBI Taxonomy" id="8319"/>
    <lineage>
        <taxon>Eukaryota</taxon>
        <taxon>Metazoa</taxon>
        <taxon>Chordata</taxon>
        <taxon>Craniata</taxon>
        <taxon>Vertebrata</taxon>
        <taxon>Euteleostomi</taxon>
        <taxon>Amphibia</taxon>
        <taxon>Batrachia</taxon>
        <taxon>Caudata</taxon>
        <taxon>Salamandroidea</taxon>
        <taxon>Salamandridae</taxon>
        <taxon>Pleurodelinae</taxon>
        <taxon>Pleurodeles</taxon>
    </lineage>
</organism>
<evidence type="ECO:0000313" key="3">
    <source>
        <dbReference type="Proteomes" id="UP001066276"/>
    </source>
</evidence>